<dbReference type="Proteomes" id="UP001157091">
    <property type="component" value="Unassembled WGS sequence"/>
</dbReference>
<evidence type="ECO:0000313" key="3">
    <source>
        <dbReference type="EMBL" id="GMA26698.1"/>
    </source>
</evidence>
<sequence length="388" mass="41075">MWPVPGGYGETLVASHGLRVFADVWRAGQPVRWPDGSVVSLPITGGSITVDRTQSARRSINITVPPFLRSGTYTQVPALPSLPSDVLGHYGQELRVRHALVAADGTLLVVPVGRFRIDSGAGSDLGLTEVTIAGVSREAYVVDDIFTAPRTFSNPSGIAIIRQLILETLPDAEVAVLTRRDRRVTPTTWDDRWTAISELAASLSVQVYADPTGRFVITDLPTLATKPVWRFQPQAGGSLLEAARTSSRTGVYNRVAVQGSTPDGATVATTGVDWDKDPTSPTFYGDPDTGAYGKVTKVVSMPSLTTLADCQAAASTQLALSTGGAESLDLATIPHAGLEALDVVEIVTDPGRVFATARRHMVDNFTLPLVPGGQFSVATRDVGAVTDS</sequence>
<accession>A0ABQ6I7D7</accession>
<comment type="caution">
    <text evidence="3">The sequence shown here is derived from an EMBL/GenBank/DDBJ whole genome shotgun (WGS) entry which is preliminary data.</text>
</comment>
<gene>
    <name evidence="2" type="ORF">GCM10025864_00510</name>
    <name evidence="3" type="ORF">GCM10025864_44570</name>
</gene>
<dbReference type="EMBL" id="BSUK01000001">
    <property type="protein sequence ID" value="GMA22292.1"/>
    <property type="molecule type" value="Genomic_DNA"/>
</dbReference>
<evidence type="ECO:0000313" key="2">
    <source>
        <dbReference type="EMBL" id="GMA22292.1"/>
    </source>
</evidence>
<keyword evidence="4" id="KW-1185">Reference proteome</keyword>
<dbReference type="EMBL" id="BSUK01000001">
    <property type="protein sequence ID" value="GMA26698.1"/>
    <property type="molecule type" value="Genomic_DNA"/>
</dbReference>
<reference evidence="4" key="2">
    <citation type="journal article" date="2019" name="Int. J. Syst. Evol. Microbiol.">
        <title>The Global Catalogue of Microorganisms (GCM) 10K type strain sequencing project: providing services to taxonomists for standard genome sequencing and annotation.</title>
        <authorList>
            <consortium name="The Broad Institute Genomics Platform"/>
            <consortium name="The Broad Institute Genome Sequencing Center for Infectious Disease"/>
            <person name="Wu L."/>
            <person name="Ma J."/>
        </authorList>
    </citation>
    <scope>NUCLEOTIDE SEQUENCE [LARGE SCALE GENOMIC DNA]</scope>
    <source>
        <strain evidence="4">NBRC 106348</strain>
    </source>
</reference>
<proteinExistence type="predicted"/>
<protein>
    <recommendedName>
        <fullName evidence="1">DUF5047 domain-containing protein</fullName>
    </recommendedName>
</protein>
<dbReference type="InterPro" id="IPR032490">
    <property type="entry name" value="DUF5047"/>
</dbReference>
<dbReference type="RefSeq" id="WP_284291202.1">
    <property type="nucleotide sequence ID" value="NZ_BSUK01000001.1"/>
</dbReference>
<evidence type="ECO:0000259" key="1">
    <source>
        <dbReference type="Pfam" id="PF16466"/>
    </source>
</evidence>
<feature type="domain" description="DUF5047" evidence="1">
    <location>
        <begin position="46"/>
        <end position="175"/>
    </location>
</feature>
<reference evidence="3" key="3">
    <citation type="submission" date="2023-02" db="EMBL/GenBank/DDBJ databases">
        <authorList>
            <person name="Sun Q."/>
            <person name="Mori K."/>
        </authorList>
    </citation>
    <scope>NUCLEOTIDE SEQUENCE</scope>
    <source>
        <strain evidence="3">NBRC 106348</strain>
    </source>
</reference>
<organism evidence="3 4">
    <name type="scientific">Luteimicrobium album</name>
    <dbReference type="NCBI Taxonomy" id="1054550"/>
    <lineage>
        <taxon>Bacteria</taxon>
        <taxon>Bacillati</taxon>
        <taxon>Actinomycetota</taxon>
        <taxon>Actinomycetes</taxon>
        <taxon>Micrococcales</taxon>
        <taxon>Luteimicrobium</taxon>
    </lineage>
</organism>
<reference evidence="3" key="1">
    <citation type="journal article" date="2014" name="Int. J. Syst. Evol. Microbiol.">
        <title>Complete genome of a new Firmicutes species belonging to the dominant human colonic microbiota ('Ruminococcus bicirculans') reveals two chromosomes and a selective capacity to utilize plant glucans.</title>
        <authorList>
            <consortium name="NISC Comparative Sequencing Program"/>
            <person name="Wegmann U."/>
            <person name="Louis P."/>
            <person name="Goesmann A."/>
            <person name="Henrissat B."/>
            <person name="Duncan S.H."/>
            <person name="Flint H.J."/>
        </authorList>
    </citation>
    <scope>NUCLEOTIDE SEQUENCE</scope>
    <source>
        <strain evidence="3">NBRC 106348</strain>
    </source>
</reference>
<evidence type="ECO:0000313" key="4">
    <source>
        <dbReference type="Proteomes" id="UP001157091"/>
    </source>
</evidence>
<name>A0ABQ6I7D7_9MICO</name>
<dbReference type="Pfam" id="PF16466">
    <property type="entry name" value="DUF5047"/>
    <property type="match status" value="1"/>
</dbReference>